<feature type="compositionally biased region" description="Acidic residues" evidence="3">
    <location>
        <begin position="483"/>
        <end position="515"/>
    </location>
</feature>
<dbReference type="GO" id="GO:0004040">
    <property type="term" value="F:amidase activity"/>
    <property type="evidence" value="ECO:0007669"/>
    <property type="project" value="InterPro"/>
</dbReference>
<dbReference type="Gene3D" id="2.60.40.1220">
    <property type="match status" value="1"/>
</dbReference>
<dbReference type="InterPro" id="IPR002901">
    <property type="entry name" value="MGlyc_endo_b_GlcNAc-like_dom"/>
</dbReference>
<dbReference type="Proteomes" id="UP000571017">
    <property type="component" value="Unassembled WGS sequence"/>
</dbReference>
<name>A0A838CU95_9BACI</name>
<sequence length="515" mass="58397">MKKWLMSVILITFSICSFSGLAFADENVETWVDRLNVSPDKEWNITFNTSITEETVNDESVFVKNTETGEKIDVSLNLINDGENLVIEPAQPYTVDQAYELHIKNGLTSVQGEETLKKAIILPFNVSKAYQIVKLQSGPKDWELASSYDTLDEAVAEAKQEDGKEGVIHEGQLMWAPKGSQLFSKGFTYLYSDEQLKDAYSYVSGSNEMEYVRSTENSIEVVLAGETYFIDHDSAALVPEPFKEGGSYYENVGGDLYHRLYLNGYSPSYNYGQAPADLEEGEKVYSPDGSFNWEDAKFFNDLLLTKQSHYNEEQLDQFLEEQYPYDNENRLAGLGEAFIAAEEKYDVNALYLMAHAIHESAWGTSDIARDKNNLYGYKAYDGSAYDSAETFESLESGIDFIAKKVLDEEYLNPVNWKYYGAYLGDKSGGMNIKYASDPFWGQKIAGYMYRADKFLGGHDRKLLEDGYVVEEKFLTEEEKKEQEEEENDDEDNTDDEGTDPEPDNPEDPVDEETTP</sequence>
<protein>
    <submittedName>
        <fullName evidence="6">Glucosaminidase domain-containing protein</fullName>
    </submittedName>
</protein>
<keyword evidence="2" id="KW-0378">Hydrolase</keyword>
<keyword evidence="7" id="KW-1185">Reference proteome</keyword>
<feature type="domain" description="Mannosyl-glycoprotein endo-beta-N-acetylglucosamidase-like" evidence="5">
    <location>
        <begin position="320"/>
        <end position="459"/>
    </location>
</feature>
<organism evidence="6 7">
    <name type="scientific">Halobacillus locisalis</name>
    <dbReference type="NCBI Taxonomy" id="220753"/>
    <lineage>
        <taxon>Bacteria</taxon>
        <taxon>Bacillati</taxon>
        <taxon>Bacillota</taxon>
        <taxon>Bacilli</taxon>
        <taxon>Bacillales</taxon>
        <taxon>Bacillaceae</taxon>
        <taxon>Halobacillus</taxon>
    </lineage>
</organism>
<accession>A0A838CU95</accession>
<evidence type="ECO:0000256" key="4">
    <source>
        <dbReference type="SAM" id="SignalP"/>
    </source>
</evidence>
<dbReference type="Gene3D" id="1.10.530.10">
    <property type="match status" value="1"/>
</dbReference>
<dbReference type="Pfam" id="PF13205">
    <property type="entry name" value="Big_5"/>
    <property type="match status" value="1"/>
</dbReference>
<dbReference type="EMBL" id="JACEFG010000002">
    <property type="protein sequence ID" value="MBA2175550.1"/>
    <property type="molecule type" value="Genomic_DNA"/>
</dbReference>
<evidence type="ECO:0000313" key="6">
    <source>
        <dbReference type="EMBL" id="MBA2175550.1"/>
    </source>
</evidence>
<gene>
    <name evidence="6" type="ORF">H0266_11660</name>
</gene>
<reference evidence="6 7" key="1">
    <citation type="journal article" date="2004" name="Extremophiles">
        <title>Halobacillus locisalis sp. nov., a halophilic bacterium isolated from a marine solar saltern of the Yellow Sea in Korea.</title>
        <authorList>
            <person name="Yoon J.H."/>
            <person name="Kang K.H."/>
            <person name="Oh T.K."/>
            <person name="Park Y.H."/>
        </authorList>
    </citation>
    <scope>NUCLEOTIDE SEQUENCE [LARGE SCALE GENOMIC DNA]</scope>
    <source>
        <strain evidence="6 7">KCTC 3788</strain>
    </source>
</reference>
<comment type="caution">
    <text evidence="6">The sequence shown here is derived from an EMBL/GenBank/DDBJ whole genome shotgun (WGS) entry which is preliminary data.</text>
</comment>
<dbReference type="InterPro" id="IPR051056">
    <property type="entry name" value="Glycosyl_Hydrolase_73"/>
</dbReference>
<evidence type="ECO:0000259" key="5">
    <source>
        <dbReference type="SMART" id="SM00047"/>
    </source>
</evidence>
<proteinExistence type="predicted"/>
<dbReference type="PANTHER" id="PTHR33308">
    <property type="entry name" value="PEPTIDOGLYCAN HYDROLASE FLGJ"/>
    <property type="match status" value="1"/>
</dbReference>
<evidence type="ECO:0000256" key="3">
    <source>
        <dbReference type="SAM" id="MobiDB-lite"/>
    </source>
</evidence>
<dbReference type="AlphaFoldDB" id="A0A838CU95"/>
<feature type="chain" id="PRO_5033022550" evidence="4">
    <location>
        <begin position="25"/>
        <end position="515"/>
    </location>
</feature>
<feature type="compositionally biased region" description="Basic and acidic residues" evidence="3">
    <location>
        <begin position="473"/>
        <end position="482"/>
    </location>
</feature>
<dbReference type="Pfam" id="PF01832">
    <property type="entry name" value="Glucosaminidase"/>
    <property type="match status" value="1"/>
</dbReference>
<dbReference type="InterPro" id="IPR032812">
    <property type="entry name" value="SbsA_Ig"/>
</dbReference>
<feature type="region of interest" description="Disordered" evidence="3">
    <location>
        <begin position="473"/>
        <end position="515"/>
    </location>
</feature>
<dbReference type="SMART" id="SM00047">
    <property type="entry name" value="LYZ2"/>
    <property type="match status" value="1"/>
</dbReference>
<dbReference type="RefSeq" id="WP_181472550.1">
    <property type="nucleotide sequence ID" value="NZ_JACEFG010000002.1"/>
</dbReference>
<evidence type="ECO:0000256" key="2">
    <source>
        <dbReference type="ARBA" id="ARBA00022801"/>
    </source>
</evidence>
<evidence type="ECO:0000256" key="1">
    <source>
        <dbReference type="ARBA" id="ARBA00022729"/>
    </source>
</evidence>
<feature type="signal peptide" evidence="4">
    <location>
        <begin position="1"/>
        <end position="24"/>
    </location>
</feature>
<dbReference type="PANTHER" id="PTHR33308:SF9">
    <property type="entry name" value="PEPTIDOGLYCAN HYDROLASE FLGJ"/>
    <property type="match status" value="1"/>
</dbReference>
<dbReference type="InterPro" id="IPR014755">
    <property type="entry name" value="Cu-Rt/internalin_Ig-like"/>
</dbReference>
<keyword evidence="1 4" id="KW-0732">Signal</keyword>
<evidence type="ECO:0000313" key="7">
    <source>
        <dbReference type="Proteomes" id="UP000571017"/>
    </source>
</evidence>